<gene>
    <name evidence="4" type="primary">LOC110192612</name>
</gene>
<feature type="region of interest" description="Disordered" evidence="1">
    <location>
        <begin position="283"/>
        <end position="306"/>
    </location>
</feature>
<dbReference type="InParanoid" id="A0A6P5IL40"/>
<feature type="transmembrane region" description="Helical" evidence="2">
    <location>
        <begin position="250"/>
        <end position="272"/>
    </location>
</feature>
<dbReference type="KEGG" id="pcw:110192612"/>
<dbReference type="GeneID" id="110192612"/>
<dbReference type="SUPFAM" id="SSF55486">
    <property type="entry name" value="Metalloproteases ('zincins'), catalytic domain"/>
    <property type="match status" value="1"/>
</dbReference>
<keyword evidence="2" id="KW-0812">Transmembrane</keyword>
<accession>A0A6P5IL40</accession>
<organism evidence="3 4">
    <name type="scientific">Phascolarctos cinereus</name>
    <name type="common">Koala</name>
    <dbReference type="NCBI Taxonomy" id="38626"/>
    <lineage>
        <taxon>Eukaryota</taxon>
        <taxon>Metazoa</taxon>
        <taxon>Chordata</taxon>
        <taxon>Craniata</taxon>
        <taxon>Vertebrata</taxon>
        <taxon>Euteleostomi</taxon>
        <taxon>Mammalia</taxon>
        <taxon>Metatheria</taxon>
        <taxon>Diprotodontia</taxon>
        <taxon>Phascolarctidae</taxon>
        <taxon>Phascolarctos</taxon>
    </lineage>
</organism>
<dbReference type="AlphaFoldDB" id="A0A6P5IL40"/>
<keyword evidence="2" id="KW-0472">Membrane</keyword>
<protein>
    <submittedName>
        <fullName evidence="4">Uncharacterized protein LOC110192612</fullName>
    </submittedName>
</protein>
<reference evidence="4" key="1">
    <citation type="submission" date="2025-08" db="UniProtKB">
        <authorList>
            <consortium name="RefSeq"/>
        </authorList>
    </citation>
    <scope>IDENTIFICATION</scope>
    <source>
        <tissue evidence="4">Spleen</tissue>
    </source>
</reference>
<dbReference type="Proteomes" id="UP000515140">
    <property type="component" value="Unplaced"/>
</dbReference>
<evidence type="ECO:0000313" key="4">
    <source>
        <dbReference type="RefSeq" id="XP_020819576.1"/>
    </source>
</evidence>
<evidence type="ECO:0000313" key="3">
    <source>
        <dbReference type="Proteomes" id="UP000515140"/>
    </source>
</evidence>
<name>A0A6P5IL40_PHACI</name>
<dbReference type="RefSeq" id="XP_020819576.1">
    <property type="nucleotide sequence ID" value="XM_020963917.1"/>
</dbReference>
<keyword evidence="2" id="KW-1133">Transmembrane helix</keyword>
<evidence type="ECO:0000256" key="2">
    <source>
        <dbReference type="SAM" id="Phobius"/>
    </source>
</evidence>
<proteinExistence type="predicted"/>
<sequence>MYKPLANQSECWKKGNAPLSMAGNPHGEIYHPKSRCFIANLTSVLVPRSGTTLLPQVLPFRQVELTGRCYLHRCTEGSTYYVQAAGSPWVPCLPGNSIQVPGYHGLLFCPWGQFCQANEALMALPPSTASPSSPGLLIQLALGLAGPPGYYLSKIQQQELTQTILQALVIRAGTHMCHFHSPSINSNLVFTVHMWEFPGCQGPPAEILYRVLSRSLNDTPLNVDYGGATFTTDHSRWLASPGLISPNRGIILPTGLSLMLLILMGTGGTVAYRKYQASLRISPSASYPSSGLPGSIRSLPDRMREV</sequence>
<evidence type="ECO:0000256" key="1">
    <source>
        <dbReference type="SAM" id="MobiDB-lite"/>
    </source>
</evidence>
<keyword evidence="3" id="KW-1185">Reference proteome</keyword>